<evidence type="ECO:0000313" key="2">
    <source>
        <dbReference type="Proteomes" id="UP000663722"/>
    </source>
</evidence>
<dbReference type="EMBL" id="CP061800">
    <property type="protein sequence ID" value="QTA90803.1"/>
    <property type="molecule type" value="Genomic_DNA"/>
</dbReference>
<keyword evidence="2" id="KW-1185">Reference proteome</keyword>
<sequence length="60" mass="6884">MHTSFRIRFETNIQQAENARACLTNPAGYFGSDLPSRTRAITGYLFDIPGEIMENFPLRF</sequence>
<organism evidence="1 2">
    <name type="scientific">Desulfonema magnum</name>
    <dbReference type="NCBI Taxonomy" id="45655"/>
    <lineage>
        <taxon>Bacteria</taxon>
        <taxon>Pseudomonadati</taxon>
        <taxon>Thermodesulfobacteriota</taxon>
        <taxon>Desulfobacteria</taxon>
        <taxon>Desulfobacterales</taxon>
        <taxon>Desulfococcaceae</taxon>
        <taxon>Desulfonema</taxon>
    </lineage>
</organism>
<reference evidence="1" key="1">
    <citation type="journal article" date="2021" name="Microb. Physiol.">
        <title>Proteogenomic Insights into the Physiology of Marine, Sulfate-Reducing, Filamentous Desulfonema limicola and Desulfonema magnum.</title>
        <authorList>
            <person name="Schnaars V."/>
            <person name="Wohlbrand L."/>
            <person name="Scheve S."/>
            <person name="Hinrichs C."/>
            <person name="Reinhardt R."/>
            <person name="Rabus R."/>
        </authorList>
    </citation>
    <scope>NUCLEOTIDE SEQUENCE</scope>
    <source>
        <strain evidence="1">4be13</strain>
    </source>
</reference>
<accession>A0A975BSI0</accession>
<dbReference type="Proteomes" id="UP000663722">
    <property type="component" value="Chromosome"/>
</dbReference>
<proteinExistence type="predicted"/>
<name>A0A975BSI0_9BACT</name>
<dbReference type="AlphaFoldDB" id="A0A975BSI0"/>
<protein>
    <submittedName>
        <fullName evidence="1">Uncharacterized protein</fullName>
    </submittedName>
</protein>
<dbReference type="KEGG" id="dmm:dnm_068640"/>
<gene>
    <name evidence="1" type="ORF">dnm_068640</name>
</gene>
<evidence type="ECO:0000313" key="1">
    <source>
        <dbReference type="EMBL" id="QTA90803.1"/>
    </source>
</evidence>